<feature type="region of interest" description="Disordered" evidence="1">
    <location>
        <begin position="286"/>
        <end position="311"/>
    </location>
</feature>
<dbReference type="AlphaFoldDB" id="A0A832RXI7"/>
<name>A0A832RXI7_9EURY</name>
<protein>
    <submittedName>
        <fullName evidence="2">PGF-pre-PGF domain-containing protein</fullName>
    </submittedName>
</protein>
<accession>A0A832RXI7</accession>
<dbReference type="RefSeq" id="WP_276624040.1">
    <property type="nucleotide sequence ID" value="NZ_DUIH01000004.1"/>
</dbReference>
<comment type="caution">
    <text evidence="2">The sequence shown here is derived from an EMBL/GenBank/DDBJ whole genome shotgun (WGS) entry which is preliminary data.</text>
</comment>
<gene>
    <name evidence="2" type="ORF">HA299_01215</name>
</gene>
<dbReference type="EMBL" id="DUIH01000004">
    <property type="protein sequence ID" value="HIH69231.1"/>
    <property type="molecule type" value="Genomic_DNA"/>
</dbReference>
<evidence type="ECO:0000256" key="1">
    <source>
        <dbReference type="SAM" id="MobiDB-lite"/>
    </source>
</evidence>
<organism evidence="2 3">
    <name type="scientific">Methermicoccus shengliensis</name>
    <dbReference type="NCBI Taxonomy" id="660064"/>
    <lineage>
        <taxon>Archaea</taxon>
        <taxon>Methanobacteriati</taxon>
        <taxon>Methanobacteriota</taxon>
        <taxon>Stenosarchaea group</taxon>
        <taxon>Methanomicrobia</taxon>
        <taxon>Methanosarcinales</taxon>
        <taxon>Methermicoccaceae</taxon>
        <taxon>Methermicoccus</taxon>
    </lineage>
</organism>
<dbReference type="Proteomes" id="UP000600363">
    <property type="component" value="Unassembled WGS sequence"/>
</dbReference>
<proteinExistence type="predicted"/>
<sequence>MRRLMLILIALLVMLPSMASAADVVRDTPAVVSPGAEFNVTLTISGIQVGGVVETLPAGFTFVSTDYPWYNISGQKVAFAIVNSTRIVYTVKAPSGGSGAFTGLYEELLDESNGSIASTTVTVKTSSSGSEAVESSVVPTISVPVPSIGAGERKSISLPSEARGDHVCFTSLDIAARDEVHPEVMKVEVYDVAPAGVEAPRYQKVLGYLRITTGLEDAVESVHIHFKVKTSSIQHPENVVLLRWDGAWTPLDTSYVGEENGYYVFEAKSPGLSLYAVAETAGSSVESSRTSTESVSSNATATTSGETAGAGAEKTPGFGALLAVLCITGIALSHRRR</sequence>
<evidence type="ECO:0000313" key="3">
    <source>
        <dbReference type="Proteomes" id="UP000600363"/>
    </source>
</evidence>
<evidence type="ECO:0000313" key="2">
    <source>
        <dbReference type="EMBL" id="HIH69231.1"/>
    </source>
</evidence>
<reference evidence="2" key="1">
    <citation type="journal article" date="2020" name="bioRxiv">
        <title>A rank-normalized archaeal taxonomy based on genome phylogeny resolves widespread incomplete and uneven classifications.</title>
        <authorList>
            <person name="Rinke C."/>
            <person name="Chuvochina M."/>
            <person name="Mussig A.J."/>
            <person name="Chaumeil P.-A."/>
            <person name="Waite D.W."/>
            <person name="Whitman W.B."/>
            <person name="Parks D.H."/>
            <person name="Hugenholtz P."/>
        </authorList>
    </citation>
    <scope>NUCLEOTIDE SEQUENCE</scope>
    <source>
        <strain evidence="2">UBA12518</strain>
    </source>
</reference>
<dbReference type="NCBIfam" id="TIGR04213">
    <property type="entry name" value="PGF_pre_PGF"/>
    <property type="match status" value="1"/>
</dbReference>
<dbReference type="InterPro" id="IPR026453">
    <property type="entry name" value="PGF_pre_PGF"/>
</dbReference>